<evidence type="ECO:0000259" key="4">
    <source>
        <dbReference type="PROSITE" id="PS50181"/>
    </source>
</evidence>
<evidence type="ECO:0000256" key="3">
    <source>
        <dbReference type="SAM" id="MobiDB-lite"/>
    </source>
</evidence>
<dbReference type="PROSITE" id="PS50181">
    <property type="entry name" value="FBOX"/>
    <property type="match status" value="1"/>
</dbReference>
<dbReference type="SUPFAM" id="SSF48403">
    <property type="entry name" value="Ankyrin repeat"/>
    <property type="match status" value="1"/>
</dbReference>
<feature type="compositionally biased region" description="Low complexity" evidence="3">
    <location>
        <begin position="20"/>
        <end position="30"/>
    </location>
</feature>
<dbReference type="PANTHER" id="PTHR24173">
    <property type="entry name" value="ANKYRIN REPEAT CONTAINING"/>
    <property type="match status" value="1"/>
</dbReference>
<gene>
    <name evidence="5" type="ORF">Micbo1qcDRAFT_208433</name>
</gene>
<feature type="region of interest" description="Disordered" evidence="3">
    <location>
        <begin position="1"/>
        <end position="30"/>
    </location>
</feature>
<proteinExistence type="predicted"/>
<protein>
    <recommendedName>
        <fullName evidence="4">F-box domain-containing protein</fullName>
    </recommendedName>
</protein>
<evidence type="ECO:0000256" key="2">
    <source>
        <dbReference type="ARBA" id="ARBA00023043"/>
    </source>
</evidence>
<evidence type="ECO:0000313" key="6">
    <source>
        <dbReference type="Proteomes" id="UP000070501"/>
    </source>
</evidence>
<dbReference type="AlphaFoldDB" id="A0A136IQ49"/>
<dbReference type="Proteomes" id="UP000070501">
    <property type="component" value="Unassembled WGS sequence"/>
</dbReference>
<evidence type="ECO:0000313" key="5">
    <source>
        <dbReference type="EMBL" id="KXJ87034.1"/>
    </source>
</evidence>
<keyword evidence="2" id="KW-0040">ANK repeat</keyword>
<name>A0A136IQ49_9PEZI</name>
<dbReference type="Pfam" id="PF12937">
    <property type="entry name" value="F-box-like"/>
    <property type="match status" value="1"/>
</dbReference>
<organism evidence="5 6">
    <name type="scientific">Microdochium bolleyi</name>
    <dbReference type="NCBI Taxonomy" id="196109"/>
    <lineage>
        <taxon>Eukaryota</taxon>
        <taxon>Fungi</taxon>
        <taxon>Dikarya</taxon>
        <taxon>Ascomycota</taxon>
        <taxon>Pezizomycotina</taxon>
        <taxon>Sordariomycetes</taxon>
        <taxon>Xylariomycetidae</taxon>
        <taxon>Xylariales</taxon>
        <taxon>Microdochiaceae</taxon>
        <taxon>Microdochium</taxon>
    </lineage>
</organism>
<dbReference type="InterPro" id="IPR036770">
    <property type="entry name" value="Ankyrin_rpt-contain_sf"/>
</dbReference>
<dbReference type="SMART" id="SM00248">
    <property type="entry name" value="ANK"/>
    <property type="match status" value="3"/>
</dbReference>
<dbReference type="SUPFAM" id="SSF81383">
    <property type="entry name" value="F-box domain"/>
    <property type="match status" value="1"/>
</dbReference>
<accession>A0A136IQ49</accession>
<dbReference type="OrthoDB" id="4191831at2759"/>
<sequence length="624" mass="69281">MTPNDQASDTVSSAGSGEAPTSATTPPPTTLTDLPLEMILNIAENLPQAALANLLQTCRSFYEAKVLQSLLYRRDMPGHAVYWACKHGDEGQLQRALDHGARVNDYLAGGAVTFGSTWWFTPSFVQPLLVMMVYGHFTLAAKLIRQHHVDPCSPKLTCCLPQPLANFDKDRVTSPSFALYALLKIMARVGISPDHNELLSDSQLAGANDLFDVMFESYKHLRPKNMRPYGRDMYSEPLLVLASYSRVPSSWFKRLLRFLPSYAIMQSDPSNDLLPWESLILDTLEDLSKVLVWSSRPVVGWEPRELQPIKDNFCDKLAAIVAHYDVNNLVDECARWMMHYMAEKLTNVTDTPLALRAFGILLSAPGLDPNHVGNIWVEPVNKNSGDTKLHARTLLQHLAWMLWRAHQRYIEDGDGVRLRAYQRKGVKMLTMLLQRGAGPVVAAQQAARQGELPPILLLASCGHQCVKEPLAVILTCHRTALAGLQLARLSVRDDDDGNRDGKDSEHIQTTIRTPAGNNALHLACESPIVNPDVIKLLVKHGGIDATQRNNVGHTPLHKLCGSERRDEVSVAAAKALMARVDDRGKRDVLANSDRGVLKPVEIASLKGKAELVCWLQGLEYDLFR</sequence>
<dbReference type="InterPro" id="IPR002110">
    <property type="entry name" value="Ankyrin_rpt"/>
</dbReference>
<evidence type="ECO:0000256" key="1">
    <source>
        <dbReference type="ARBA" id="ARBA00022737"/>
    </source>
</evidence>
<keyword evidence="6" id="KW-1185">Reference proteome</keyword>
<keyword evidence="1" id="KW-0677">Repeat</keyword>
<dbReference type="InterPro" id="IPR036047">
    <property type="entry name" value="F-box-like_dom_sf"/>
</dbReference>
<dbReference type="Pfam" id="PF00023">
    <property type="entry name" value="Ank"/>
    <property type="match status" value="1"/>
</dbReference>
<dbReference type="PANTHER" id="PTHR24173:SF74">
    <property type="entry name" value="ANKYRIN REPEAT DOMAIN-CONTAINING PROTEIN 16"/>
    <property type="match status" value="1"/>
</dbReference>
<dbReference type="EMBL" id="KQ964264">
    <property type="protein sequence ID" value="KXJ87034.1"/>
    <property type="molecule type" value="Genomic_DNA"/>
</dbReference>
<dbReference type="Gene3D" id="1.25.40.20">
    <property type="entry name" value="Ankyrin repeat-containing domain"/>
    <property type="match status" value="1"/>
</dbReference>
<dbReference type="InterPro" id="IPR001810">
    <property type="entry name" value="F-box_dom"/>
</dbReference>
<dbReference type="InParanoid" id="A0A136IQ49"/>
<reference evidence="6" key="1">
    <citation type="submission" date="2016-02" db="EMBL/GenBank/DDBJ databases">
        <title>Draft genome sequence of Microdochium bolleyi, a fungal endophyte of beachgrass.</title>
        <authorList>
            <consortium name="DOE Joint Genome Institute"/>
            <person name="David A.S."/>
            <person name="May G."/>
            <person name="Haridas S."/>
            <person name="Lim J."/>
            <person name="Wang M."/>
            <person name="Labutti K."/>
            <person name="Lipzen A."/>
            <person name="Barry K."/>
            <person name="Grigoriev I.V."/>
        </authorList>
    </citation>
    <scope>NUCLEOTIDE SEQUENCE [LARGE SCALE GENOMIC DNA]</scope>
    <source>
        <strain evidence="6">J235TASD1</strain>
    </source>
</reference>
<feature type="compositionally biased region" description="Polar residues" evidence="3">
    <location>
        <begin position="1"/>
        <end position="15"/>
    </location>
</feature>
<feature type="domain" description="F-box" evidence="4">
    <location>
        <begin position="28"/>
        <end position="75"/>
    </location>
</feature>